<accession>A0AAV0HQD5</accession>
<organism evidence="10 12">
    <name type="scientific">Linum tenue</name>
    <dbReference type="NCBI Taxonomy" id="586396"/>
    <lineage>
        <taxon>Eukaryota</taxon>
        <taxon>Viridiplantae</taxon>
        <taxon>Streptophyta</taxon>
        <taxon>Embryophyta</taxon>
        <taxon>Tracheophyta</taxon>
        <taxon>Spermatophyta</taxon>
        <taxon>Magnoliopsida</taxon>
        <taxon>eudicotyledons</taxon>
        <taxon>Gunneridae</taxon>
        <taxon>Pentapetalae</taxon>
        <taxon>rosids</taxon>
        <taxon>fabids</taxon>
        <taxon>Malpighiales</taxon>
        <taxon>Linaceae</taxon>
        <taxon>Linum</taxon>
    </lineage>
</organism>
<dbReference type="PRINTS" id="PR01225">
    <property type="entry name" value="EXPANSNFAMLY"/>
</dbReference>
<feature type="signal peptide" evidence="7">
    <location>
        <begin position="1"/>
        <end position="28"/>
    </location>
</feature>
<dbReference type="PROSITE" id="PS50842">
    <property type="entry name" value="EXPANSIN_EG45"/>
    <property type="match status" value="1"/>
</dbReference>
<dbReference type="GO" id="GO:0016020">
    <property type="term" value="C:membrane"/>
    <property type="evidence" value="ECO:0007669"/>
    <property type="project" value="UniProtKB-SubCell"/>
</dbReference>
<comment type="subcellular location">
    <subcellularLocation>
        <location evidence="7">Secreted</location>
        <location evidence="7">Cell wall</location>
    </subcellularLocation>
    <subcellularLocation>
        <location evidence="7">Membrane</location>
        <topology evidence="7">Peripheral membrane protein</topology>
    </subcellularLocation>
</comment>
<sequence>MASLFSLLLCSVMALVGISSLLLSVADGKLVRTMNSDWSSWQDGHATFYGDKSGKDTMQGACGYGDLFKQGYGLRTAALSTALFNNGLTCGACYELKCVDDPKWKFCYPGAAPIQITATNFCPPNPAGGACNPPMKHFDLSMPMFLKMAPYKAGIVHVQYRRVTCAKQGGVKFEIKGNPNWILVLPYNVGGAGDVKNVRVLGSKRSGGGWIQMQRNWGQNWQTGVELVGQSLSFQVVTSDGAYRVFRNVVPANWQFGQTFDSNINF</sequence>
<feature type="domain" description="Expansin-like CBD" evidence="9">
    <location>
        <begin position="180"/>
        <end position="262"/>
    </location>
</feature>
<dbReference type="Gene3D" id="2.40.40.10">
    <property type="entry name" value="RlpA-like domain"/>
    <property type="match status" value="1"/>
</dbReference>
<dbReference type="InterPro" id="IPR007118">
    <property type="entry name" value="Expan_Lol_pI"/>
</dbReference>
<dbReference type="Pfam" id="PF03330">
    <property type="entry name" value="DPBB_1"/>
    <property type="match status" value="1"/>
</dbReference>
<dbReference type="InterPro" id="IPR002963">
    <property type="entry name" value="Expansin"/>
</dbReference>
<dbReference type="CDD" id="cd22274">
    <property type="entry name" value="DPBB_EXPA_N"/>
    <property type="match status" value="1"/>
</dbReference>
<evidence type="ECO:0000256" key="5">
    <source>
        <dbReference type="ARBA" id="ARBA00023136"/>
    </source>
</evidence>
<dbReference type="PRINTS" id="PR01226">
    <property type="entry name" value="EXPANSIN"/>
</dbReference>
<keyword evidence="4 7" id="KW-0732">Signal</keyword>
<dbReference type="InterPro" id="IPR007117">
    <property type="entry name" value="Expansin_CBD"/>
</dbReference>
<evidence type="ECO:0000313" key="12">
    <source>
        <dbReference type="Proteomes" id="UP001154282"/>
    </source>
</evidence>
<evidence type="ECO:0000256" key="3">
    <source>
        <dbReference type="ARBA" id="ARBA00022525"/>
    </source>
</evidence>
<dbReference type="SUPFAM" id="SSF50685">
    <property type="entry name" value="Barwin-like endoglucanases"/>
    <property type="match status" value="1"/>
</dbReference>
<keyword evidence="2 7" id="KW-0134">Cell wall</keyword>
<evidence type="ECO:0000256" key="4">
    <source>
        <dbReference type="ARBA" id="ARBA00022729"/>
    </source>
</evidence>
<evidence type="ECO:0000256" key="6">
    <source>
        <dbReference type="ARBA" id="ARBA00023316"/>
    </source>
</evidence>
<dbReference type="Proteomes" id="UP001154282">
    <property type="component" value="Unassembled WGS sequence"/>
</dbReference>
<keyword evidence="12" id="KW-1185">Reference proteome</keyword>
<proteinExistence type="inferred from homology"/>
<feature type="domain" description="Expansin-like EG45" evidence="8">
    <location>
        <begin position="59"/>
        <end position="170"/>
    </location>
</feature>
<dbReference type="PROSITE" id="PS50843">
    <property type="entry name" value="EXPANSIN_CBD"/>
    <property type="match status" value="1"/>
</dbReference>
<comment type="similarity">
    <text evidence="1 7">Belongs to the expansin family. Expansin A subfamily.</text>
</comment>
<evidence type="ECO:0000313" key="11">
    <source>
        <dbReference type="EMBL" id="CAI0388155.1"/>
    </source>
</evidence>
<gene>
    <name evidence="10" type="ORF">LITE_LOCUS5348</name>
    <name evidence="11" type="ORF">LITE_LOCUS5738</name>
</gene>
<dbReference type="Gene3D" id="2.60.40.760">
    <property type="entry name" value="Expansin, cellulose-binding-like domain"/>
    <property type="match status" value="1"/>
</dbReference>
<dbReference type="AlphaFoldDB" id="A0AAV0HQD5"/>
<dbReference type="SUPFAM" id="SSF49590">
    <property type="entry name" value="PHL pollen allergen"/>
    <property type="match status" value="1"/>
</dbReference>
<reference evidence="10" key="1">
    <citation type="submission" date="2022-08" db="EMBL/GenBank/DDBJ databases">
        <authorList>
            <person name="Gutierrez-Valencia J."/>
        </authorList>
    </citation>
    <scope>NUCLEOTIDE SEQUENCE</scope>
</reference>
<dbReference type="EMBL" id="CAMGYJ010000002">
    <property type="protein sequence ID" value="CAI0388155.1"/>
    <property type="molecule type" value="Genomic_DNA"/>
</dbReference>
<keyword evidence="3 7" id="KW-0964">Secreted</keyword>
<feature type="chain" id="PRO_5044522801" description="Expansin" evidence="7">
    <location>
        <begin position="29"/>
        <end position="266"/>
    </location>
</feature>
<evidence type="ECO:0000313" key="10">
    <source>
        <dbReference type="EMBL" id="CAI0387138.1"/>
    </source>
</evidence>
<dbReference type="SMART" id="SM00837">
    <property type="entry name" value="DPBB_1"/>
    <property type="match status" value="1"/>
</dbReference>
<protein>
    <recommendedName>
        <fullName evidence="7">Expansin</fullName>
    </recommendedName>
</protein>
<dbReference type="EMBL" id="CAMGYJ010000002">
    <property type="protein sequence ID" value="CAI0387138.1"/>
    <property type="molecule type" value="Genomic_DNA"/>
</dbReference>
<evidence type="ECO:0000256" key="7">
    <source>
        <dbReference type="RuleBase" id="RU365023"/>
    </source>
</evidence>
<dbReference type="InterPro" id="IPR036749">
    <property type="entry name" value="Expansin_CBD_sf"/>
</dbReference>
<keyword evidence="6 7" id="KW-0961">Cell wall biogenesis/degradation</keyword>
<dbReference type="GO" id="GO:0005576">
    <property type="term" value="C:extracellular region"/>
    <property type="evidence" value="ECO:0007669"/>
    <property type="project" value="InterPro"/>
</dbReference>
<keyword evidence="5" id="KW-0472">Membrane</keyword>
<dbReference type="GO" id="GO:0009664">
    <property type="term" value="P:plant-type cell wall organization"/>
    <property type="evidence" value="ECO:0007669"/>
    <property type="project" value="InterPro"/>
</dbReference>
<dbReference type="Pfam" id="PF01357">
    <property type="entry name" value="Expansin_C"/>
    <property type="match status" value="1"/>
</dbReference>
<evidence type="ECO:0000256" key="1">
    <source>
        <dbReference type="ARBA" id="ARBA00005392"/>
    </source>
</evidence>
<comment type="function">
    <text evidence="7">Causes loosening and extension of plant cell walls by disrupting non-covalent bonding between cellulose microfibrils and matrix glucans. No enzymatic activity has been found.</text>
</comment>
<dbReference type="GO" id="GO:0009653">
    <property type="term" value="P:anatomical structure morphogenesis"/>
    <property type="evidence" value="ECO:0007669"/>
    <property type="project" value="UniProtKB-ARBA"/>
</dbReference>
<dbReference type="InterPro" id="IPR036908">
    <property type="entry name" value="RlpA-like_sf"/>
</dbReference>
<evidence type="ECO:0000259" key="8">
    <source>
        <dbReference type="PROSITE" id="PS50842"/>
    </source>
</evidence>
<name>A0AAV0HQD5_9ROSI</name>
<dbReference type="PANTHER" id="PTHR31867">
    <property type="entry name" value="EXPANSIN-A15"/>
    <property type="match status" value="1"/>
</dbReference>
<comment type="caution">
    <text evidence="10">The sequence shown here is derived from an EMBL/GenBank/DDBJ whole genome shotgun (WGS) entry which is preliminary data.</text>
</comment>
<dbReference type="InterPro" id="IPR007112">
    <property type="entry name" value="Expansin/allergen_DPBB_dom"/>
</dbReference>
<evidence type="ECO:0000259" key="9">
    <source>
        <dbReference type="PROSITE" id="PS50843"/>
    </source>
</evidence>
<evidence type="ECO:0000256" key="2">
    <source>
        <dbReference type="ARBA" id="ARBA00022512"/>
    </source>
</evidence>
<dbReference type="InterPro" id="IPR009009">
    <property type="entry name" value="RlpA-like_DPBB"/>
</dbReference>